<keyword evidence="4 7" id="KW-0812">Transmembrane</keyword>
<feature type="transmembrane region" description="Helical" evidence="7">
    <location>
        <begin position="607"/>
        <end position="627"/>
    </location>
</feature>
<feature type="transmembrane region" description="Helical" evidence="7">
    <location>
        <begin position="202"/>
        <end position="218"/>
    </location>
</feature>
<evidence type="ECO:0000256" key="3">
    <source>
        <dbReference type="ARBA" id="ARBA00022475"/>
    </source>
</evidence>
<organism evidence="9">
    <name type="scientific">freshwater metagenome</name>
    <dbReference type="NCBI Taxonomy" id="449393"/>
    <lineage>
        <taxon>unclassified sequences</taxon>
        <taxon>metagenomes</taxon>
        <taxon>ecological metagenomes</taxon>
    </lineage>
</organism>
<comment type="caution">
    <text evidence="9">The sequence shown here is derived from an EMBL/GenBank/DDBJ whole genome shotgun (WGS) entry which is preliminary data.</text>
</comment>
<feature type="transmembrane region" description="Helical" evidence="7">
    <location>
        <begin position="225"/>
        <end position="246"/>
    </location>
</feature>
<dbReference type="PANTHER" id="PTHR33406:SF6">
    <property type="entry name" value="MEMBRANE PROTEIN YDGH-RELATED"/>
    <property type="match status" value="1"/>
</dbReference>
<accession>A0A094Q2Z2</accession>
<gene>
    <name evidence="9" type="ORF">GM51_12615</name>
</gene>
<dbReference type="PANTHER" id="PTHR33406">
    <property type="entry name" value="MEMBRANE PROTEIN MJ1562-RELATED"/>
    <property type="match status" value="1"/>
</dbReference>
<keyword evidence="3" id="KW-1003">Cell membrane</keyword>
<protein>
    <recommendedName>
        <fullName evidence="8">Membrane transport protein MMPL domain-containing protein</fullName>
    </recommendedName>
</protein>
<keyword evidence="6 7" id="KW-0472">Membrane</keyword>
<feature type="transmembrane region" description="Helical" evidence="7">
    <location>
        <begin position="574"/>
        <end position="595"/>
    </location>
</feature>
<reference evidence="9" key="1">
    <citation type="submission" date="2014-06" db="EMBL/GenBank/DDBJ databases">
        <title>Key roles for freshwater Actinobacteria revealed by deep metagenomic sequencing.</title>
        <authorList>
            <person name="Ghai R."/>
            <person name="Mizuno C.M."/>
            <person name="Picazo A."/>
            <person name="Camacho A."/>
            <person name="Rodriguez-Valera F."/>
        </authorList>
    </citation>
    <scope>NUCLEOTIDE SEQUENCE</scope>
</reference>
<feature type="transmembrane region" description="Helical" evidence="7">
    <location>
        <begin position="675"/>
        <end position="695"/>
    </location>
</feature>
<dbReference type="SUPFAM" id="SSF82866">
    <property type="entry name" value="Multidrug efflux transporter AcrB transmembrane domain"/>
    <property type="match status" value="2"/>
</dbReference>
<feature type="transmembrane region" description="Helical" evidence="7">
    <location>
        <begin position="301"/>
        <end position="321"/>
    </location>
</feature>
<keyword evidence="5 7" id="KW-1133">Transmembrane helix</keyword>
<evidence type="ECO:0000256" key="7">
    <source>
        <dbReference type="SAM" id="Phobius"/>
    </source>
</evidence>
<dbReference type="Pfam" id="PF03176">
    <property type="entry name" value="MMPL"/>
    <property type="match status" value="2"/>
</dbReference>
<feature type="transmembrane region" description="Helical" evidence="7">
    <location>
        <begin position="333"/>
        <end position="356"/>
    </location>
</feature>
<dbReference type="GO" id="GO:0005886">
    <property type="term" value="C:plasma membrane"/>
    <property type="evidence" value="ECO:0007669"/>
    <property type="project" value="UniProtKB-SubCell"/>
</dbReference>
<comment type="similarity">
    <text evidence="2">Belongs to the resistance-nodulation-cell division (RND) (TC 2.A.6) family. MmpL subfamily.</text>
</comment>
<feature type="domain" description="Membrane transport protein MMPL" evidence="8">
    <location>
        <begin position="55"/>
        <end position="391"/>
    </location>
</feature>
<evidence type="ECO:0000313" key="9">
    <source>
        <dbReference type="EMBL" id="KGA16419.1"/>
    </source>
</evidence>
<evidence type="ECO:0000256" key="4">
    <source>
        <dbReference type="ARBA" id="ARBA00022692"/>
    </source>
</evidence>
<dbReference type="EMBL" id="JNSL01000085">
    <property type="protein sequence ID" value="KGA16419.1"/>
    <property type="molecule type" value="Genomic_DNA"/>
</dbReference>
<evidence type="ECO:0000256" key="2">
    <source>
        <dbReference type="ARBA" id="ARBA00010157"/>
    </source>
</evidence>
<dbReference type="InterPro" id="IPR004869">
    <property type="entry name" value="MMPL_dom"/>
</dbReference>
<sequence length="733" mass="76752">MSETKRNRPTKTDKKGRGLLWVAIAVIIAWFGISAVAGPLFGKLSSVQQNDNAGFLPTSAESTKASELATKFTSQDTSILPALVIFTGPADQAGLAAVGEFAVAVSAAPLEGANTVVGDYLAQGAQLIPIPSEDGEAILMSIPLDNNALATPLESGEPALPEVVKAIREQADQVAGFESHVTGIGGILADLFDSFGTIDTDLLRTTLIVVALILIAVYRSPVLWIIPLFCSVIALSIAGSVVYLLAKEEILSLDGQSQGILSVLVIGAATDYALLLIARYREELHHYDSRVTAMIAAWKGVVEPIAASGLTVVSGLLVLGLSDLASVRSLGPVAAIGVIAAQLVMLTLLPAIMVLAGRWVFWPKRPNHDDLDENLSGFWSKLAGLVGRRPRQTWIITGVFLVIAMAFATQLKTSGLAQTDAFTGNPDSVVGLEKLSEHFPAGSGDPTIVIGPEADKDALMLALSTAPGVVDVKQTTTPFIPGGPQPTPVVVDGLVQIELTLDKPADSVDAQGYVTAIRQVAKGASETAVVGGTTAVNFDIQETNVRDRNIIIPTALLVIGIILALLLRSLIAPVLLIITTVISFGATLGISHLVFTNLFGFPGTDGGFILFTFVFLVALGIDYNIFLMTRVREEAIKLGTRPGIIKGLTVTGGVITSAGVVLAATFAVLGTLPLVFLAELGFAVAFGVLLDTIIVRSLLVPALGYDLGAKIWWPSKLGKSEGPLVDSSKVLTS</sequence>
<feature type="domain" description="Membrane transport protein MMPL" evidence="8">
    <location>
        <begin position="496"/>
        <end position="714"/>
    </location>
</feature>
<dbReference type="AlphaFoldDB" id="A0A094Q2Z2"/>
<evidence type="ECO:0000259" key="8">
    <source>
        <dbReference type="Pfam" id="PF03176"/>
    </source>
</evidence>
<comment type="subcellular location">
    <subcellularLocation>
        <location evidence="1">Cell membrane</location>
        <topology evidence="1">Multi-pass membrane protein</topology>
    </subcellularLocation>
</comment>
<name>A0A094Q2Z2_9ZZZZ</name>
<feature type="transmembrane region" description="Helical" evidence="7">
    <location>
        <begin position="393"/>
        <end position="411"/>
    </location>
</feature>
<dbReference type="Gene3D" id="1.20.1640.10">
    <property type="entry name" value="Multidrug efflux transporter AcrB transmembrane domain"/>
    <property type="match status" value="2"/>
</dbReference>
<proteinExistence type="inferred from homology"/>
<dbReference type="InterPro" id="IPR050545">
    <property type="entry name" value="Mycobact_MmpL"/>
</dbReference>
<evidence type="ECO:0000256" key="1">
    <source>
        <dbReference type="ARBA" id="ARBA00004651"/>
    </source>
</evidence>
<feature type="transmembrane region" description="Helical" evidence="7">
    <location>
        <begin position="20"/>
        <end position="41"/>
    </location>
</feature>
<evidence type="ECO:0000256" key="5">
    <source>
        <dbReference type="ARBA" id="ARBA00022989"/>
    </source>
</evidence>
<feature type="transmembrane region" description="Helical" evidence="7">
    <location>
        <begin position="648"/>
        <end position="669"/>
    </location>
</feature>
<evidence type="ECO:0000256" key="6">
    <source>
        <dbReference type="ARBA" id="ARBA00023136"/>
    </source>
</evidence>
<feature type="transmembrane region" description="Helical" evidence="7">
    <location>
        <begin position="258"/>
        <end position="280"/>
    </location>
</feature>
<feature type="transmembrane region" description="Helical" evidence="7">
    <location>
        <begin position="550"/>
        <end position="567"/>
    </location>
</feature>